<evidence type="ECO:0000313" key="7">
    <source>
        <dbReference type="EMBL" id="KAF2265360.1"/>
    </source>
</evidence>
<dbReference type="PANTHER" id="PTHR13789:SF215">
    <property type="entry name" value="FAD-BINDING DOMAIN-CONTAINING PROTEIN-RELATED"/>
    <property type="match status" value="1"/>
</dbReference>
<name>A0A9P4KF80_9PLEO</name>
<comment type="caution">
    <text evidence="7">The sequence shown here is derived from an EMBL/GenBank/DDBJ whole genome shotgun (WGS) entry which is preliminary data.</text>
</comment>
<feature type="domain" description="FAD-binding" evidence="6">
    <location>
        <begin position="2"/>
        <end position="357"/>
    </location>
</feature>
<dbReference type="Pfam" id="PF01494">
    <property type="entry name" value="FAD_binding_3"/>
    <property type="match status" value="1"/>
</dbReference>
<dbReference type="GO" id="GO:0071949">
    <property type="term" value="F:FAD binding"/>
    <property type="evidence" value="ECO:0007669"/>
    <property type="project" value="InterPro"/>
</dbReference>
<dbReference type="SUPFAM" id="SSF54373">
    <property type="entry name" value="FAD-linked reductases, C-terminal domain"/>
    <property type="match status" value="1"/>
</dbReference>
<evidence type="ECO:0000256" key="3">
    <source>
        <dbReference type="ARBA" id="ARBA00022827"/>
    </source>
</evidence>
<dbReference type="PANTHER" id="PTHR13789">
    <property type="entry name" value="MONOOXYGENASE"/>
    <property type="match status" value="1"/>
</dbReference>
<protein>
    <submittedName>
        <fullName evidence="7">Salicylate hydroxylase-like protein</fullName>
    </submittedName>
</protein>
<comment type="similarity">
    <text evidence="1">Belongs to the paxM FAD-dependent monooxygenase family.</text>
</comment>
<sequence>MDIIIVGAGIAGLSAGVGLRRAGHKVTIVEQSSLLHEVGAAITIKPNASRVLQSWDFVPEQSGMVAIRKGSLIDGANMQVLIPSYYKDCESTWGMPMYAVHREDLHNQLKLLATRKDGPGHPCDVQVRSKVVKYDAENGKVMIENGEVLQADLIVAADGVHSKAVKQVLGDEVVHAGDTGWACMRWLVPREEFLSDPETAHMIQDSSTRYFTASEGAAGLVWYPCRNNEVQNFLYLSREFDTSHVGEDFRAMVDPSMPVEYAKKHFAPALQTAIKKARDVKFWKLVARGPIPKWHKDRLVLIGDAAHPMLTFQGQGGGQAIEDGAALGVLFDQLHDRGAIEDRLQLFEQVRRNRGSALQILSGINPPAPQSVRDAAAEYLPDGKRLDSTDEINEYVFSFDVIRESKAALAAA</sequence>
<dbReference type="SUPFAM" id="SSF51905">
    <property type="entry name" value="FAD/NAD(P)-binding domain"/>
    <property type="match status" value="1"/>
</dbReference>
<keyword evidence="3" id="KW-0274">FAD</keyword>
<dbReference type="InterPro" id="IPR050493">
    <property type="entry name" value="FAD-dep_Monooxygenase_BioMet"/>
</dbReference>
<evidence type="ECO:0000256" key="1">
    <source>
        <dbReference type="ARBA" id="ARBA00007992"/>
    </source>
</evidence>
<keyword evidence="2" id="KW-0285">Flavoprotein</keyword>
<accession>A0A9P4KF80</accession>
<keyword evidence="5" id="KW-0503">Monooxygenase</keyword>
<proteinExistence type="inferred from homology"/>
<keyword evidence="8" id="KW-1185">Reference proteome</keyword>
<dbReference type="EMBL" id="ML986607">
    <property type="protein sequence ID" value="KAF2265360.1"/>
    <property type="molecule type" value="Genomic_DNA"/>
</dbReference>
<evidence type="ECO:0000256" key="5">
    <source>
        <dbReference type="ARBA" id="ARBA00023033"/>
    </source>
</evidence>
<keyword evidence="4" id="KW-0560">Oxidoreductase</keyword>
<evidence type="ECO:0000256" key="2">
    <source>
        <dbReference type="ARBA" id="ARBA00022630"/>
    </source>
</evidence>
<evidence type="ECO:0000256" key="4">
    <source>
        <dbReference type="ARBA" id="ARBA00023002"/>
    </source>
</evidence>
<dbReference type="AlphaFoldDB" id="A0A9P4KF80"/>
<reference evidence="8" key="1">
    <citation type="journal article" date="2020" name="Stud. Mycol.">
        <title>101 Dothideomycetes genomes: A test case for predicting lifestyles and emergence of pathogens.</title>
        <authorList>
            <person name="Haridas S."/>
            <person name="Albert R."/>
            <person name="Binder M."/>
            <person name="Bloem J."/>
            <person name="LaButti K."/>
            <person name="Salamov A."/>
            <person name="Andreopoulos B."/>
            <person name="Baker S."/>
            <person name="Barry K."/>
            <person name="Bills G."/>
            <person name="Bluhm B."/>
            <person name="Cannon C."/>
            <person name="Castanera R."/>
            <person name="Culley D."/>
            <person name="Daum C."/>
            <person name="Ezra D."/>
            <person name="Gonzalez J."/>
            <person name="Henrissat B."/>
            <person name="Kuo A."/>
            <person name="Liang C."/>
            <person name="Lipzen A."/>
            <person name="Lutzoni F."/>
            <person name="Magnuson J."/>
            <person name="Mondo S."/>
            <person name="Nolan M."/>
            <person name="Ohm R."/>
            <person name="Pangilinan J."/>
            <person name="Park H.-J."/>
            <person name="Ramirez L."/>
            <person name="Alfaro M."/>
            <person name="Sun H."/>
            <person name="Tritt A."/>
            <person name="Yoshinaga Y."/>
            <person name="Zwiers L.-H."/>
            <person name="Turgeon B."/>
            <person name="Goodwin S."/>
            <person name="Spatafora J."/>
            <person name="Crous P."/>
            <person name="Grigoriev I."/>
        </authorList>
    </citation>
    <scope>NUCLEOTIDE SEQUENCE [LARGE SCALE GENOMIC DNA]</scope>
    <source>
        <strain evidence="8">CBS 304.66</strain>
    </source>
</reference>
<dbReference type="InterPro" id="IPR002938">
    <property type="entry name" value="FAD-bd"/>
</dbReference>
<dbReference type="GO" id="GO:0004497">
    <property type="term" value="F:monooxygenase activity"/>
    <property type="evidence" value="ECO:0007669"/>
    <property type="project" value="UniProtKB-KW"/>
</dbReference>
<organism evidence="7 8">
    <name type="scientific">Lojkania enalia</name>
    <dbReference type="NCBI Taxonomy" id="147567"/>
    <lineage>
        <taxon>Eukaryota</taxon>
        <taxon>Fungi</taxon>
        <taxon>Dikarya</taxon>
        <taxon>Ascomycota</taxon>
        <taxon>Pezizomycotina</taxon>
        <taxon>Dothideomycetes</taxon>
        <taxon>Pleosporomycetidae</taxon>
        <taxon>Pleosporales</taxon>
        <taxon>Pleosporales incertae sedis</taxon>
        <taxon>Lojkania</taxon>
    </lineage>
</organism>
<dbReference type="PRINTS" id="PR00420">
    <property type="entry name" value="RNGMNOXGNASE"/>
</dbReference>
<dbReference type="Proteomes" id="UP000800093">
    <property type="component" value="Unassembled WGS sequence"/>
</dbReference>
<dbReference type="InterPro" id="IPR036188">
    <property type="entry name" value="FAD/NAD-bd_sf"/>
</dbReference>
<evidence type="ECO:0000259" key="6">
    <source>
        <dbReference type="Pfam" id="PF01494"/>
    </source>
</evidence>
<dbReference type="Gene3D" id="3.50.50.60">
    <property type="entry name" value="FAD/NAD(P)-binding domain"/>
    <property type="match status" value="1"/>
</dbReference>
<gene>
    <name evidence="7" type="ORF">CC78DRAFT_552987</name>
</gene>
<dbReference type="OrthoDB" id="9993796at2759"/>
<evidence type="ECO:0000313" key="8">
    <source>
        <dbReference type="Proteomes" id="UP000800093"/>
    </source>
</evidence>